<dbReference type="OrthoDB" id="26384at10239"/>
<evidence type="ECO:0000256" key="3">
    <source>
        <dbReference type="SAM" id="MobiDB-lite"/>
    </source>
</evidence>
<evidence type="ECO:0000256" key="1">
    <source>
        <dbReference type="ARBA" id="ARBA00003527"/>
    </source>
</evidence>
<dbReference type="EMBL" id="MN202187">
    <property type="protein sequence ID" value="QMV28638.1"/>
    <property type="molecule type" value="Genomic_DNA"/>
</dbReference>
<protein>
    <submittedName>
        <fullName evidence="4">MC136L</fullName>
    </submittedName>
</protein>
<evidence type="ECO:0000313" key="5">
    <source>
        <dbReference type="Proteomes" id="UP000515502"/>
    </source>
</evidence>
<evidence type="ECO:0000313" key="4">
    <source>
        <dbReference type="EMBL" id="QMV28638.1"/>
    </source>
</evidence>
<sequence>MEDVDEANLLHLLERLAGSGDDDFGATLAAIRELISAINSKVLTLNKKSKKSARAGEHVPRRENASH</sequence>
<dbReference type="Proteomes" id="UP000515502">
    <property type="component" value="Segment"/>
</dbReference>
<gene>
    <name evidence="4" type="primary">MC136L</name>
</gene>
<name>A0A7G5AXD7_MCV1</name>
<feature type="compositionally biased region" description="Basic and acidic residues" evidence="3">
    <location>
        <begin position="54"/>
        <end position="67"/>
    </location>
</feature>
<dbReference type="Pfam" id="PF06015">
    <property type="entry name" value="Chordopox_A30L"/>
    <property type="match status" value="1"/>
</dbReference>
<dbReference type="InterPro" id="IPR009257">
    <property type="entry name" value="Chordopox_A30L"/>
</dbReference>
<organismHost>
    <name type="scientific">Homo sapiens</name>
    <name type="common">Human</name>
    <dbReference type="NCBI Taxonomy" id="9606"/>
</organismHost>
<organism evidence="4 5">
    <name type="scientific">Molluscum contagiosum virus subtype 1</name>
    <name type="common">MOCV</name>
    <name type="synonym">MCVI</name>
    <dbReference type="NCBI Taxonomy" id="10280"/>
    <lineage>
        <taxon>Viruses</taxon>
        <taxon>Varidnaviria</taxon>
        <taxon>Bamfordvirae</taxon>
        <taxon>Nucleocytoviricota</taxon>
        <taxon>Pokkesviricetes</taxon>
        <taxon>Chitovirales</taxon>
        <taxon>Poxviridae</taxon>
        <taxon>Chordopoxvirinae</taxon>
        <taxon>Molluscipoxvirus</taxon>
        <taxon>Molluscipoxvirus molluscum</taxon>
        <taxon>Molluscum contagiosum virus</taxon>
    </lineage>
</organism>
<evidence type="ECO:0000256" key="2">
    <source>
        <dbReference type="ARBA" id="ARBA00022553"/>
    </source>
</evidence>
<proteinExistence type="predicted"/>
<comment type="function">
    <text evidence="1">Required for the association between the dense viroplasm and the viral membranes to form the mature virion (MV).</text>
</comment>
<feature type="region of interest" description="Disordered" evidence="3">
    <location>
        <begin position="47"/>
        <end position="67"/>
    </location>
</feature>
<keyword evidence="2" id="KW-0597">Phosphoprotein</keyword>
<dbReference type="RefSeq" id="NP_044087.1">
    <property type="nucleotide sequence ID" value="NC_001731.1"/>
</dbReference>
<dbReference type="GeneID" id="1487155"/>
<accession>A0A7G5AXD7</accession>
<dbReference type="KEGG" id="vg:1487155"/>
<reference evidence="4 5" key="1">
    <citation type="submission" date="2019-07" db="EMBL/GenBank/DDBJ databases">
        <title>MOCV-1 from Australia.</title>
        <authorList>
            <person name="Sarker S."/>
        </authorList>
    </citation>
    <scope>NUCLEOTIDE SEQUENCE [LARGE SCALE GENOMIC DNA]</scope>
    <source>
        <strain evidence="4">NT2017</strain>
    </source>
</reference>